<dbReference type="EMBL" id="QTSX02006889">
    <property type="protein sequence ID" value="KAJ9051997.1"/>
    <property type="molecule type" value="Genomic_DNA"/>
</dbReference>
<comment type="caution">
    <text evidence="1">The sequence shown here is derived from an EMBL/GenBank/DDBJ whole genome shotgun (WGS) entry which is preliminary data.</text>
</comment>
<reference evidence="1" key="1">
    <citation type="submission" date="2022-04" db="EMBL/GenBank/DDBJ databases">
        <title>Genome of the entomopathogenic fungus Entomophthora muscae.</title>
        <authorList>
            <person name="Elya C."/>
            <person name="Lovett B.R."/>
            <person name="Lee E."/>
            <person name="Macias A.M."/>
            <person name="Hajek A.E."/>
            <person name="De Bivort B.L."/>
            <person name="Kasson M.T."/>
            <person name="De Fine Licht H.H."/>
            <person name="Stajich J.E."/>
        </authorList>
    </citation>
    <scope>NUCLEOTIDE SEQUENCE</scope>
    <source>
        <strain evidence="1">Berkeley</strain>
    </source>
</reference>
<dbReference type="Proteomes" id="UP001165960">
    <property type="component" value="Unassembled WGS sequence"/>
</dbReference>
<evidence type="ECO:0000313" key="2">
    <source>
        <dbReference type="Proteomes" id="UP001165960"/>
    </source>
</evidence>
<gene>
    <name evidence="1" type="ORF">DSO57_1038541</name>
</gene>
<name>A0ACC2RPI8_9FUNG</name>
<accession>A0ACC2RPI8</accession>
<proteinExistence type="predicted"/>
<organism evidence="1 2">
    <name type="scientific">Entomophthora muscae</name>
    <dbReference type="NCBI Taxonomy" id="34485"/>
    <lineage>
        <taxon>Eukaryota</taxon>
        <taxon>Fungi</taxon>
        <taxon>Fungi incertae sedis</taxon>
        <taxon>Zoopagomycota</taxon>
        <taxon>Entomophthoromycotina</taxon>
        <taxon>Entomophthoromycetes</taxon>
        <taxon>Entomophthorales</taxon>
        <taxon>Entomophthoraceae</taxon>
        <taxon>Entomophthora</taxon>
    </lineage>
</organism>
<evidence type="ECO:0000313" key="1">
    <source>
        <dbReference type="EMBL" id="KAJ9051997.1"/>
    </source>
</evidence>
<protein>
    <submittedName>
        <fullName evidence="1">Uncharacterized protein</fullName>
    </submittedName>
</protein>
<keyword evidence="2" id="KW-1185">Reference proteome</keyword>
<sequence>MAREWKDSIAKKVAKARAGIKLPNITMGCFIKLNAEKGLKNVPSLRMQGGDRLILIGKGLRLARVSERNNRAANSNTPVIITINQKVDLHPNASSKNPPIIGPTIRTQVYNLPIIGPTKVPLKNTEIENPLSCSGKMSETTPTPTTKGADEPTPCTIRIPISISMLTANAAPMLLAMKITSDMIKIHLLPNLSASPPHTNG</sequence>